<reference evidence="3 4" key="1">
    <citation type="journal article" date="2017" name="Gigascience">
        <title>Genome sequence of the small brown planthopper, Laodelphax striatellus.</title>
        <authorList>
            <person name="Zhu J."/>
            <person name="Jiang F."/>
            <person name="Wang X."/>
            <person name="Yang P."/>
            <person name="Bao Y."/>
            <person name="Zhao W."/>
            <person name="Wang W."/>
            <person name="Lu H."/>
            <person name="Wang Q."/>
            <person name="Cui N."/>
            <person name="Li J."/>
            <person name="Chen X."/>
            <person name="Luo L."/>
            <person name="Yu J."/>
            <person name="Kang L."/>
            <person name="Cui F."/>
        </authorList>
    </citation>
    <scope>NUCLEOTIDE SEQUENCE [LARGE SCALE GENOMIC DNA]</scope>
    <source>
        <strain evidence="3">Lst14</strain>
    </source>
</reference>
<evidence type="ECO:0000256" key="2">
    <source>
        <dbReference type="SAM" id="Phobius"/>
    </source>
</evidence>
<keyword evidence="1" id="KW-0175">Coiled coil</keyword>
<organism evidence="3 4">
    <name type="scientific">Laodelphax striatellus</name>
    <name type="common">Small brown planthopper</name>
    <name type="synonym">Delphax striatella</name>
    <dbReference type="NCBI Taxonomy" id="195883"/>
    <lineage>
        <taxon>Eukaryota</taxon>
        <taxon>Metazoa</taxon>
        <taxon>Ecdysozoa</taxon>
        <taxon>Arthropoda</taxon>
        <taxon>Hexapoda</taxon>
        <taxon>Insecta</taxon>
        <taxon>Pterygota</taxon>
        <taxon>Neoptera</taxon>
        <taxon>Paraneoptera</taxon>
        <taxon>Hemiptera</taxon>
        <taxon>Auchenorrhyncha</taxon>
        <taxon>Fulgoroidea</taxon>
        <taxon>Delphacidae</taxon>
        <taxon>Criomorphinae</taxon>
        <taxon>Laodelphax</taxon>
    </lineage>
</organism>
<evidence type="ECO:0000256" key="1">
    <source>
        <dbReference type="SAM" id="Coils"/>
    </source>
</evidence>
<dbReference type="EMBL" id="QKKF02010059">
    <property type="protein sequence ID" value="RZF44941.1"/>
    <property type="molecule type" value="Genomic_DNA"/>
</dbReference>
<comment type="caution">
    <text evidence="3">The sequence shown here is derived from an EMBL/GenBank/DDBJ whole genome shotgun (WGS) entry which is preliminary data.</text>
</comment>
<evidence type="ECO:0000313" key="3">
    <source>
        <dbReference type="EMBL" id="RZF44941.1"/>
    </source>
</evidence>
<proteinExistence type="predicted"/>
<keyword evidence="4" id="KW-1185">Reference proteome</keyword>
<dbReference type="InParanoid" id="A0A482XHZ6"/>
<accession>A0A482XHZ6</accession>
<dbReference type="Proteomes" id="UP000291343">
    <property type="component" value="Unassembled WGS sequence"/>
</dbReference>
<keyword evidence="2" id="KW-0812">Transmembrane</keyword>
<evidence type="ECO:0008006" key="5">
    <source>
        <dbReference type="Google" id="ProtNLM"/>
    </source>
</evidence>
<feature type="coiled-coil region" evidence="1">
    <location>
        <begin position="61"/>
        <end position="95"/>
    </location>
</feature>
<protein>
    <recommendedName>
        <fullName evidence="5">Mitochondrial import inner membrane translocase subunit TIM50</fullName>
    </recommendedName>
</protein>
<evidence type="ECO:0000313" key="4">
    <source>
        <dbReference type="Proteomes" id="UP000291343"/>
    </source>
</evidence>
<name>A0A482XHZ6_LAOST</name>
<feature type="transmembrane region" description="Helical" evidence="2">
    <location>
        <begin position="98"/>
        <end position="118"/>
    </location>
</feature>
<sequence length="144" mass="16467">MAGVRVCRLGYQFSKNLLFKDLKCIRLKPPLYPYNIQTCTSALYRLPSSVCCRHYQVGRILEQLQTEIKNEQAKEDKIEEDEEELAKRRQEANRKTKYMLIAMGSFLGLLGGSLVFNLGAPQLDEDGKEIVDEFSSLPVVSQYV</sequence>
<keyword evidence="2" id="KW-1133">Transmembrane helix</keyword>
<gene>
    <name evidence="3" type="ORF">LSTR_LSTR005363</name>
</gene>
<keyword evidence="2" id="KW-0472">Membrane</keyword>
<dbReference type="AlphaFoldDB" id="A0A482XHZ6"/>